<sequence length="92" mass="10240">MKRTLIGGFVMLGGLFITMTMIIAGAIYAPHMTSWSGKSKLWYAVFGGRQYGDENVDSLFLGFPFILGVTLTIGGLVILCFEYYETIEKNKE</sequence>
<evidence type="ECO:0000313" key="2">
    <source>
        <dbReference type="EMBL" id="MYL71816.1"/>
    </source>
</evidence>
<protein>
    <submittedName>
        <fullName evidence="2">Uncharacterized protein</fullName>
    </submittedName>
</protein>
<reference evidence="2 3" key="1">
    <citation type="submission" date="2019-11" db="EMBL/GenBank/DDBJ databases">
        <title>Genome sequences of 17 halophilic strains isolated from different environments.</title>
        <authorList>
            <person name="Furrow R.E."/>
        </authorList>
    </citation>
    <scope>NUCLEOTIDE SEQUENCE [LARGE SCALE GENOMIC DNA]</scope>
    <source>
        <strain evidence="2 3">SL-4</strain>
    </source>
</reference>
<organism evidence="2 3">
    <name type="scientific">Halobacillus litoralis</name>
    <dbReference type="NCBI Taxonomy" id="45668"/>
    <lineage>
        <taxon>Bacteria</taxon>
        <taxon>Bacillati</taxon>
        <taxon>Bacillota</taxon>
        <taxon>Bacilli</taxon>
        <taxon>Bacillales</taxon>
        <taxon>Bacillaceae</taxon>
        <taxon>Halobacillus</taxon>
    </lineage>
</organism>
<dbReference type="Proteomes" id="UP000450457">
    <property type="component" value="Unassembled WGS sequence"/>
</dbReference>
<feature type="transmembrane region" description="Helical" evidence="1">
    <location>
        <begin position="59"/>
        <end position="84"/>
    </location>
</feature>
<proteinExistence type="predicted"/>
<keyword evidence="1" id="KW-1133">Transmembrane helix</keyword>
<dbReference type="GeneID" id="78007959"/>
<gene>
    <name evidence="2" type="ORF">GLW00_13195</name>
</gene>
<evidence type="ECO:0000256" key="1">
    <source>
        <dbReference type="SAM" id="Phobius"/>
    </source>
</evidence>
<feature type="transmembrane region" description="Helical" evidence="1">
    <location>
        <begin position="7"/>
        <end position="29"/>
    </location>
</feature>
<accession>A0A845FDW2</accession>
<dbReference type="AlphaFoldDB" id="A0A845FDW2"/>
<dbReference type="EMBL" id="WMFA01000004">
    <property type="protein sequence ID" value="MYL71816.1"/>
    <property type="molecule type" value="Genomic_DNA"/>
</dbReference>
<name>A0A845FDW2_9BACI</name>
<dbReference type="OrthoDB" id="2663636at2"/>
<keyword evidence="1" id="KW-0812">Transmembrane</keyword>
<dbReference type="RefSeq" id="WP_160914782.1">
    <property type="nucleotide sequence ID" value="NZ_WMFA01000004.1"/>
</dbReference>
<keyword evidence="1" id="KW-0472">Membrane</keyword>
<comment type="caution">
    <text evidence="2">The sequence shown here is derived from an EMBL/GenBank/DDBJ whole genome shotgun (WGS) entry which is preliminary data.</text>
</comment>
<evidence type="ECO:0000313" key="3">
    <source>
        <dbReference type="Proteomes" id="UP000450457"/>
    </source>
</evidence>